<evidence type="ECO:0000313" key="3">
    <source>
        <dbReference type="Proteomes" id="UP000037432"/>
    </source>
</evidence>
<reference evidence="2 3" key="1">
    <citation type="submission" date="2015-06" db="EMBL/GenBank/DDBJ databases">
        <authorList>
            <person name="Ju K.-S."/>
            <person name="Doroghazi J.R."/>
            <person name="Metcalf W.W."/>
        </authorList>
    </citation>
    <scope>NUCLEOTIDE SEQUENCE [LARGE SCALE GENOMIC DNA]</scope>
    <source>
        <strain evidence="2 3">NRRL 3414</strain>
    </source>
</reference>
<accession>A0A0J8CBC2</accession>
<name>A0A0J8CBC2_STRVR</name>
<dbReference type="Proteomes" id="UP000037432">
    <property type="component" value="Unassembled WGS sequence"/>
</dbReference>
<dbReference type="PANTHER" id="PTHR45398:SF1">
    <property type="entry name" value="ENZYME, PUTATIVE (JCVI)-RELATED"/>
    <property type="match status" value="1"/>
</dbReference>
<comment type="caution">
    <text evidence="2">The sequence shown here is derived from an EMBL/GenBank/DDBJ whole genome shotgun (WGS) entry which is preliminary data.</text>
</comment>
<dbReference type="GO" id="GO:0008610">
    <property type="term" value="P:lipid biosynthetic process"/>
    <property type="evidence" value="ECO:0007669"/>
    <property type="project" value="UniProtKB-ARBA"/>
</dbReference>
<protein>
    <recommendedName>
        <fullName evidence="1">Condensation domain-containing protein</fullName>
    </recommendedName>
</protein>
<organism evidence="2 3">
    <name type="scientific">Streptomyces viridochromogenes</name>
    <dbReference type="NCBI Taxonomy" id="1938"/>
    <lineage>
        <taxon>Bacteria</taxon>
        <taxon>Bacillati</taxon>
        <taxon>Actinomycetota</taxon>
        <taxon>Actinomycetes</taxon>
        <taxon>Kitasatosporales</taxon>
        <taxon>Streptomycetaceae</taxon>
        <taxon>Streptomyces</taxon>
    </lineage>
</organism>
<proteinExistence type="predicted"/>
<dbReference type="PANTHER" id="PTHR45398">
    <property type="match status" value="1"/>
</dbReference>
<evidence type="ECO:0000259" key="1">
    <source>
        <dbReference type="Pfam" id="PF00668"/>
    </source>
</evidence>
<dbReference type="EMBL" id="LFNT01000009">
    <property type="protein sequence ID" value="KMS75130.1"/>
    <property type="molecule type" value="Genomic_DNA"/>
</dbReference>
<sequence length="159" mass="17636">MDTSGDPTFRTLLARTRAVDLDAFTHQEVPFDQVVDLVNPARHPARHPLYQTVLVVHAPPGDGHRADLVTITPEPPPNTGTARFDLMFDWDESRDGAGHAQGLTGRTEYSSDLFTQDTVELLLQRYLLLLSAAVRDPDATLHTLDILTDSERRASSPRP</sequence>
<dbReference type="Gene3D" id="3.30.559.30">
    <property type="entry name" value="Nonribosomal peptide synthetase, condensation domain"/>
    <property type="match status" value="1"/>
</dbReference>
<dbReference type="InterPro" id="IPR001242">
    <property type="entry name" value="Condensation_dom"/>
</dbReference>
<dbReference type="PATRIC" id="fig|1938.3.peg.2143"/>
<evidence type="ECO:0000313" key="2">
    <source>
        <dbReference type="EMBL" id="KMS75130.1"/>
    </source>
</evidence>
<dbReference type="GO" id="GO:0003824">
    <property type="term" value="F:catalytic activity"/>
    <property type="evidence" value="ECO:0007669"/>
    <property type="project" value="InterPro"/>
</dbReference>
<dbReference type="AlphaFoldDB" id="A0A0J8CBC2"/>
<dbReference type="SUPFAM" id="SSF52777">
    <property type="entry name" value="CoA-dependent acyltransferases"/>
    <property type="match status" value="1"/>
</dbReference>
<dbReference type="InterPro" id="IPR023213">
    <property type="entry name" value="CAT-like_dom_sf"/>
</dbReference>
<dbReference type="Pfam" id="PF00668">
    <property type="entry name" value="Condensation"/>
    <property type="match status" value="1"/>
</dbReference>
<feature type="domain" description="Condensation" evidence="1">
    <location>
        <begin position="2"/>
        <end position="153"/>
    </location>
</feature>
<gene>
    <name evidence="2" type="ORF">ACM01_10785</name>
</gene>
<dbReference type="Gene3D" id="3.30.559.10">
    <property type="entry name" value="Chloramphenicol acetyltransferase-like domain"/>
    <property type="match status" value="1"/>
</dbReference>